<dbReference type="GO" id="GO:0065002">
    <property type="term" value="P:intracellular protein transmembrane transport"/>
    <property type="evidence" value="ECO:0007669"/>
    <property type="project" value="TreeGrafter"/>
</dbReference>
<dbReference type="Proteomes" id="UP000601171">
    <property type="component" value="Unassembled WGS sequence"/>
</dbReference>
<dbReference type="GO" id="GO:0043952">
    <property type="term" value="P:protein transport by the Sec complex"/>
    <property type="evidence" value="ECO:0007669"/>
    <property type="project" value="TreeGrafter"/>
</dbReference>
<evidence type="ECO:0000256" key="10">
    <source>
        <dbReference type="RuleBase" id="RU365087"/>
    </source>
</evidence>
<proteinExistence type="inferred from homology"/>
<keyword evidence="6 10" id="KW-0653">Protein transport</keyword>
<keyword evidence="3 10" id="KW-0813">Transport</keyword>
<dbReference type="GO" id="GO:0009306">
    <property type="term" value="P:protein secretion"/>
    <property type="evidence" value="ECO:0007669"/>
    <property type="project" value="UniProtKB-UniRule"/>
</dbReference>
<dbReference type="GO" id="GO:0005886">
    <property type="term" value="C:plasma membrane"/>
    <property type="evidence" value="ECO:0007669"/>
    <property type="project" value="UniProtKB-SubCell"/>
</dbReference>
<evidence type="ECO:0000256" key="9">
    <source>
        <dbReference type="ARBA" id="ARBA00023136"/>
    </source>
</evidence>
<feature type="transmembrane region" description="Helical" evidence="10">
    <location>
        <begin position="53"/>
        <end position="73"/>
    </location>
</feature>
<dbReference type="PRINTS" id="PR01651">
    <property type="entry name" value="SECGEXPORT"/>
</dbReference>
<dbReference type="Pfam" id="PF03840">
    <property type="entry name" value="SecG"/>
    <property type="match status" value="1"/>
</dbReference>
<comment type="caution">
    <text evidence="11">The sequence shown here is derived from an EMBL/GenBank/DDBJ whole genome shotgun (WGS) entry which is preliminary data.</text>
</comment>
<dbReference type="NCBIfam" id="TIGR00810">
    <property type="entry name" value="secG"/>
    <property type="match status" value="1"/>
</dbReference>
<evidence type="ECO:0000256" key="3">
    <source>
        <dbReference type="ARBA" id="ARBA00022448"/>
    </source>
</evidence>
<comment type="subcellular location">
    <subcellularLocation>
        <location evidence="1 10">Cell membrane</location>
        <topology evidence="1 10">Multi-pass membrane protein</topology>
    </subcellularLocation>
</comment>
<accession>A0A926EZY6</accession>
<evidence type="ECO:0000313" key="12">
    <source>
        <dbReference type="Proteomes" id="UP000601171"/>
    </source>
</evidence>
<keyword evidence="8 10" id="KW-0811">Translocation</keyword>
<dbReference type="PANTHER" id="PTHR34182:SF1">
    <property type="entry name" value="PROTEIN-EXPORT MEMBRANE PROTEIN SECG"/>
    <property type="match status" value="1"/>
</dbReference>
<dbReference type="EMBL" id="JACRTG010000034">
    <property type="protein sequence ID" value="MBC8589492.1"/>
    <property type="molecule type" value="Genomic_DNA"/>
</dbReference>
<keyword evidence="9 10" id="KW-0472">Membrane</keyword>
<keyword evidence="7 10" id="KW-1133">Transmembrane helix</keyword>
<organism evidence="11 12">
    <name type="scientific">Paratissierella segnis</name>
    <dbReference type="NCBI Taxonomy" id="2763679"/>
    <lineage>
        <taxon>Bacteria</taxon>
        <taxon>Bacillati</taxon>
        <taxon>Bacillota</taxon>
        <taxon>Tissierellia</taxon>
        <taxon>Tissierellales</taxon>
        <taxon>Tissierellaceae</taxon>
        <taxon>Paratissierella</taxon>
    </lineage>
</organism>
<evidence type="ECO:0000256" key="5">
    <source>
        <dbReference type="ARBA" id="ARBA00022692"/>
    </source>
</evidence>
<gene>
    <name evidence="11" type="primary">secG</name>
    <name evidence="11" type="ORF">H8707_14855</name>
</gene>
<evidence type="ECO:0000256" key="8">
    <source>
        <dbReference type="ARBA" id="ARBA00023010"/>
    </source>
</evidence>
<dbReference type="GO" id="GO:0015450">
    <property type="term" value="F:protein-transporting ATPase activity"/>
    <property type="evidence" value="ECO:0007669"/>
    <property type="project" value="UniProtKB-UniRule"/>
</dbReference>
<dbReference type="AlphaFoldDB" id="A0A926EZY6"/>
<keyword evidence="5 10" id="KW-0812">Transmembrane</keyword>
<name>A0A926EZY6_9FIRM</name>
<sequence length="74" mass="7763">MTMFFSVLILISSISLIISVLLQEGSEEGLGTIGGNAPESLWGKNRGTSKQAMLQRVTIIAAIIFLISALGLAA</sequence>
<evidence type="ECO:0000256" key="6">
    <source>
        <dbReference type="ARBA" id="ARBA00022927"/>
    </source>
</evidence>
<dbReference type="RefSeq" id="WP_262430959.1">
    <property type="nucleotide sequence ID" value="NZ_JACRTG010000034.1"/>
</dbReference>
<dbReference type="PANTHER" id="PTHR34182">
    <property type="entry name" value="PROTEIN-EXPORT MEMBRANE PROTEIN SECG"/>
    <property type="match status" value="1"/>
</dbReference>
<comment type="similarity">
    <text evidence="2 10">Belongs to the SecG family.</text>
</comment>
<evidence type="ECO:0000256" key="1">
    <source>
        <dbReference type="ARBA" id="ARBA00004651"/>
    </source>
</evidence>
<keyword evidence="4 10" id="KW-1003">Cell membrane</keyword>
<comment type="function">
    <text evidence="10">Involved in protein export. Participates in an early event of protein translocation.</text>
</comment>
<evidence type="ECO:0000256" key="4">
    <source>
        <dbReference type="ARBA" id="ARBA00022475"/>
    </source>
</evidence>
<evidence type="ECO:0000256" key="7">
    <source>
        <dbReference type="ARBA" id="ARBA00022989"/>
    </source>
</evidence>
<evidence type="ECO:0000256" key="2">
    <source>
        <dbReference type="ARBA" id="ARBA00008445"/>
    </source>
</evidence>
<evidence type="ECO:0000313" key="11">
    <source>
        <dbReference type="EMBL" id="MBC8589492.1"/>
    </source>
</evidence>
<comment type="caution">
    <text evidence="10">Lacks conserved residue(s) required for the propagation of feature annotation.</text>
</comment>
<keyword evidence="12" id="KW-1185">Reference proteome</keyword>
<protein>
    <recommendedName>
        <fullName evidence="10">Protein-export membrane protein SecG</fullName>
    </recommendedName>
</protein>
<dbReference type="InterPro" id="IPR004692">
    <property type="entry name" value="SecG"/>
</dbReference>
<reference evidence="11" key="1">
    <citation type="submission" date="2020-08" db="EMBL/GenBank/DDBJ databases">
        <title>Genome public.</title>
        <authorList>
            <person name="Liu C."/>
            <person name="Sun Q."/>
        </authorList>
    </citation>
    <scope>NUCLEOTIDE SEQUENCE</scope>
    <source>
        <strain evidence="11">BX21</strain>
    </source>
</reference>